<sequence>MVSKSMFRKFMVLKMEVFIFTLMIAVQTSELVVCCNCLSSSLDDEPAAYSSIANCVIEETQICKEKHPRRIPSYEKCIIKAFKKCRDVRKNIKPGDPKQARDPRDAKLLRCIDTCLYDWHEKPVRKKKGHYGVPQHFLHIPSCLQHCLQQHLNERDHPKQSRDP</sequence>
<name>A0A6A1WQJ3_9ROSI</name>
<dbReference type="EMBL" id="RXIC02000019">
    <property type="protein sequence ID" value="KAB1226047.1"/>
    <property type="molecule type" value="Genomic_DNA"/>
</dbReference>
<feature type="signal peptide" evidence="1">
    <location>
        <begin position="1"/>
        <end position="34"/>
    </location>
</feature>
<gene>
    <name evidence="2" type="ORF">CJ030_MR1G029318</name>
</gene>
<evidence type="ECO:0000313" key="2">
    <source>
        <dbReference type="EMBL" id="KAB1226047.1"/>
    </source>
</evidence>
<keyword evidence="1" id="KW-0732">Signal</keyword>
<organism evidence="2 3">
    <name type="scientific">Morella rubra</name>
    <name type="common">Chinese bayberry</name>
    <dbReference type="NCBI Taxonomy" id="262757"/>
    <lineage>
        <taxon>Eukaryota</taxon>
        <taxon>Viridiplantae</taxon>
        <taxon>Streptophyta</taxon>
        <taxon>Embryophyta</taxon>
        <taxon>Tracheophyta</taxon>
        <taxon>Spermatophyta</taxon>
        <taxon>Magnoliopsida</taxon>
        <taxon>eudicotyledons</taxon>
        <taxon>Gunneridae</taxon>
        <taxon>Pentapetalae</taxon>
        <taxon>rosids</taxon>
        <taxon>fabids</taxon>
        <taxon>Fagales</taxon>
        <taxon>Myricaceae</taxon>
        <taxon>Morella</taxon>
    </lineage>
</organism>
<accession>A0A6A1WQJ3</accession>
<proteinExistence type="predicted"/>
<keyword evidence="3" id="KW-1185">Reference proteome</keyword>
<feature type="chain" id="PRO_5025650543" evidence="1">
    <location>
        <begin position="35"/>
        <end position="164"/>
    </location>
</feature>
<dbReference type="Proteomes" id="UP000516437">
    <property type="component" value="Chromosome 1"/>
</dbReference>
<reference evidence="2 3" key="1">
    <citation type="journal article" date="2019" name="Plant Biotechnol. J.">
        <title>The red bayberry genome and genetic basis of sex determination.</title>
        <authorList>
            <person name="Jia H.M."/>
            <person name="Jia H.J."/>
            <person name="Cai Q.L."/>
            <person name="Wang Y."/>
            <person name="Zhao H.B."/>
            <person name="Yang W.F."/>
            <person name="Wang G.Y."/>
            <person name="Li Y.H."/>
            <person name="Zhan D.L."/>
            <person name="Shen Y.T."/>
            <person name="Niu Q.F."/>
            <person name="Chang L."/>
            <person name="Qiu J."/>
            <person name="Zhao L."/>
            <person name="Xie H.B."/>
            <person name="Fu W.Y."/>
            <person name="Jin J."/>
            <person name="Li X.W."/>
            <person name="Jiao Y."/>
            <person name="Zhou C.C."/>
            <person name="Tu T."/>
            <person name="Chai C.Y."/>
            <person name="Gao J.L."/>
            <person name="Fan L.J."/>
            <person name="van de Weg E."/>
            <person name="Wang J.Y."/>
            <person name="Gao Z.S."/>
        </authorList>
    </citation>
    <scope>NUCLEOTIDE SEQUENCE [LARGE SCALE GENOMIC DNA]</scope>
    <source>
        <tissue evidence="2">Leaves</tissue>
    </source>
</reference>
<dbReference type="AlphaFoldDB" id="A0A6A1WQJ3"/>
<evidence type="ECO:0000313" key="3">
    <source>
        <dbReference type="Proteomes" id="UP000516437"/>
    </source>
</evidence>
<protein>
    <submittedName>
        <fullName evidence="2">Uncharacterized protein</fullName>
    </submittedName>
</protein>
<evidence type="ECO:0000256" key="1">
    <source>
        <dbReference type="SAM" id="SignalP"/>
    </source>
</evidence>
<comment type="caution">
    <text evidence="2">The sequence shown here is derived from an EMBL/GenBank/DDBJ whole genome shotgun (WGS) entry which is preliminary data.</text>
</comment>